<dbReference type="Proteomes" id="UP000589896">
    <property type="component" value="Unassembled WGS sequence"/>
</dbReference>
<protein>
    <submittedName>
        <fullName evidence="2">Uncharacterized protein</fullName>
    </submittedName>
</protein>
<organism evidence="2 3">
    <name type="scientific">Luteimonas deserti</name>
    <dbReference type="NCBI Taxonomy" id="2752306"/>
    <lineage>
        <taxon>Bacteria</taxon>
        <taxon>Pseudomonadati</taxon>
        <taxon>Pseudomonadota</taxon>
        <taxon>Gammaproteobacteria</taxon>
        <taxon>Lysobacterales</taxon>
        <taxon>Lysobacteraceae</taxon>
        <taxon>Luteimonas</taxon>
    </lineage>
</organism>
<name>A0A7Z0U0C6_9GAMM</name>
<keyword evidence="3" id="KW-1185">Reference proteome</keyword>
<sequence>MSLNEPDGASATSTESQQEGGFLQMNLSDEQLVAVAGKIAEIFLFNFVSTVFAERDMIIKNGQVDYEAMVQVHARAYRMSAGAADLMSKSLAATQTIGWRR</sequence>
<evidence type="ECO:0000313" key="3">
    <source>
        <dbReference type="Proteomes" id="UP000589896"/>
    </source>
</evidence>
<feature type="region of interest" description="Disordered" evidence="1">
    <location>
        <begin position="1"/>
        <end position="20"/>
    </location>
</feature>
<gene>
    <name evidence="2" type="ORF">H0E82_16365</name>
</gene>
<accession>A0A7Z0U0C6</accession>
<feature type="compositionally biased region" description="Polar residues" evidence="1">
    <location>
        <begin position="10"/>
        <end position="20"/>
    </location>
</feature>
<proteinExistence type="predicted"/>
<evidence type="ECO:0000313" key="2">
    <source>
        <dbReference type="EMBL" id="NYZ64312.1"/>
    </source>
</evidence>
<comment type="caution">
    <text evidence="2">The sequence shown here is derived from an EMBL/GenBank/DDBJ whole genome shotgun (WGS) entry which is preliminary data.</text>
</comment>
<reference evidence="2 3" key="1">
    <citation type="submission" date="2020-07" db="EMBL/GenBank/DDBJ databases">
        <title>isolation of Luteimonas sp. SJ-16.</title>
        <authorList>
            <person name="Huang X.-X."/>
            <person name="Xu L."/>
            <person name="Sun J.-Q."/>
        </authorList>
    </citation>
    <scope>NUCLEOTIDE SEQUENCE [LARGE SCALE GENOMIC DNA]</scope>
    <source>
        <strain evidence="2 3">SJ-16</strain>
    </source>
</reference>
<dbReference type="RefSeq" id="WP_180545797.1">
    <property type="nucleotide sequence ID" value="NZ_JACCJZ010000020.1"/>
</dbReference>
<evidence type="ECO:0000256" key="1">
    <source>
        <dbReference type="SAM" id="MobiDB-lite"/>
    </source>
</evidence>
<dbReference type="EMBL" id="JACCJZ010000020">
    <property type="protein sequence ID" value="NYZ64312.1"/>
    <property type="molecule type" value="Genomic_DNA"/>
</dbReference>
<dbReference type="AlphaFoldDB" id="A0A7Z0U0C6"/>